<proteinExistence type="predicted"/>
<dbReference type="EMBL" id="BK032514">
    <property type="protein sequence ID" value="DAF45578.1"/>
    <property type="molecule type" value="Genomic_DNA"/>
</dbReference>
<reference evidence="1" key="1">
    <citation type="journal article" date="2021" name="Proc. Natl. Acad. Sci. U.S.A.">
        <title>A Catalog of Tens of Thousands of Viruses from Human Metagenomes Reveals Hidden Associations with Chronic Diseases.</title>
        <authorList>
            <person name="Tisza M.J."/>
            <person name="Buck C.B."/>
        </authorList>
    </citation>
    <scope>NUCLEOTIDE SEQUENCE</scope>
    <source>
        <strain evidence="1">CtBLh2</strain>
    </source>
</reference>
<organism evidence="1">
    <name type="scientific">Siphoviridae sp. ctBLh2</name>
    <dbReference type="NCBI Taxonomy" id="2827803"/>
    <lineage>
        <taxon>Viruses</taxon>
        <taxon>Duplodnaviria</taxon>
        <taxon>Heunggongvirae</taxon>
        <taxon>Uroviricota</taxon>
        <taxon>Caudoviricetes</taxon>
    </lineage>
</organism>
<protein>
    <submittedName>
        <fullName evidence="1">Uncharacterized protein</fullName>
    </submittedName>
</protein>
<accession>A0A8S5S4D9</accession>
<sequence>MFRPIVRKDTKLFTMCNVGPRFFHVPAVPRPRPDRPAAASDKEINLAVPHRNAIFAVCT</sequence>
<name>A0A8S5S4D9_9CAUD</name>
<evidence type="ECO:0000313" key="1">
    <source>
        <dbReference type="EMBL" id="DAF45578.1"/>
    </source>
</evidence>